<dbReference type="EMBL" id="JAUPFM010000019">
    <property type="protein sequence ID" value="KAK2820610.1"/>
    <property type="molecule type" value="Genomic_DNA"/>
</dbReference>
<feature type="region of interest" description="Disordered" evidence="1">
    <location>
        <begin position="25"/>
        <end position="109"/>
    </location>
</feature>
<accession>A0AA88LNY0</accession>
<sequence length="259" mass="27816">MTSEVCPFCGKTYKRLKSHLPYCKAAASSKTHDATGEETSSSQLATASSQRKPKGKKSTDTLSVSTDLQTKKSKKVSVILSEAAQLQSQVSSSQSLSPSSTSLPLPATKKKQKLVDQIKMASMPPSATVSLVSSSPLVMCEAKNKSPRVSKEAAKSEHISKGSLKGTRSASEDLLSHLNTSTTVQTKINSVNDSMRDVGLLSDTTPQEGPRKKRSKTKKAAGSPLATKPPSDPLDVNKTKPAQHSTQVTSWWITKRERF</sequence>
<evidence type="ECO:0000313" key="2">
    <source>
        <dbReference type="EMBL" id="KAK2820610.1"/>
    </source>
</evidence>
<reference evidence="2" key="1">
    <citation type="submission" date="2023-07" db="EMBL/GenBank/DDBJ databases">
        <title>Chromosome-level Genome Assembly of Striped Snakehead (Channa striata).</title>
        <authorList>
            <person name="Liu H."/>
        </authorList>
    </citation>
    <scope>NUCLEOTIDE SEQUENCE</scope>
    <source>
        <strain evidence="2">Gz</strain>
        <tissue evidence="2">Muscle</tissue>
    </source>
</reference>
<dbReference type="InterPro" id="IPR037694">
    <property type="entry name" value="MTNAP1"/>
</dbReference>
<comment type="caution">
    <text evidence="2">The sequence shown here is derived from an EMBL/GenBank/DDBJ whole genome shotgun (WGS) entry which is preliminary data.</text>
</comment>
<keyword evidence="3" id="KW-1185">Reference proteome</keyword>
<evidence type="ECO:0000256" key="1">
    <source>
        <dbReference type="SAM" id="MobiDB-lite"/>
    </source>
</evidence>
<feature type="compositionally biased region" description="Low complexity" evidence="1">
    <location>
        <begin position="37"/>
        <end position="50"/>
    </location>
</feature>
<dbReference type="PANTHER" id="PTHR16270:SF5">
    <property type="entry name" value="HYPOTHETICAL LOC287798"/>
    <property type="match status" value="1"/>
</dbReference>
<feature type="compositionally biased region" description="Low complexity" evidence="1">
    <location>
        <begin position="80"/>
        <end position="107"/>
    </location>
</feature>
<protein>
    <recommendedName>
        <fullName evidence="4">ATP synthase subunit f, mitochondrial</fullName>
    </recommendedName>
</protein>
<feature type="compositionally biased region" description="Polar residues" evidence="1">
    <location>
        <begin position="177"/>
        <end position="193"/>
    </location>
</feature>
<feature type="region of interest" description="Disordered" evidence="1">
    <location>
        <begin position="143"/>
        <end position="259"/>
    </location>
</feature>
<evidence type="ECO:0000313" key="3">
    <source>
        <dbReference type="Proteomes" id="UP001187415"/>
    </source>
</evidence>
<feature type="compositionally biased region" description="Polar residues" evidence="1">
    <location>
        <begin position="240"/>
        <end position="252"/>
    </location>
</feature>
<gene>
    <name evidence="2" type="ORF">Q5P01_023569</name>
</gene>
<dbReference type="Proteomes" id="UP001187415">
    <property type="component" value="Unassembled WGS sequence"/>
</dbReference>
<proteinExistence type="predicted"/>
<organism evidence="2 3">
    <name type="scientific">Channa striata</name>
    <name type="common">Snakehead murrel</name>
    <name type="synonym">Ophicephalus striatus</name>
    <dbReference type="NCBI Taxonomy" id="64152"/>
    <lineage>
        <taxon>Eukaryota</taxon>
        <taxon>Metazoa</taxon>
        <taxon>Chordata</taxon>
        <taxon>Craniata</taxon>
        <taxon>Vertebrata</taxon>
        <taxon>Euteleostomi</taxon>
        <taxon>Actinopterygii</taxon>
        <taxon>Neopterygii</taxon>
        <taxon>Teleostei</taxon>
        <taxon>Neoteleostei</taxon>
        <taxon>Acanthomorphata</taxon>
        <taxon>Anabantaria</taxon>
        <taxon>Anabantiformes</taxon>
        <taxon>Channoidei</taxon>
        <taxon>Channidae</taxon>
        <taxon>Channa</taxon>
    </lineage>
</organism>
<dbReference type="AlphaFoldDB" id="A0AA88LNY0"/>
<feature type="compositionally biased region" description="Basic and acidic residues" evidence="1">
    <location>
        <begin position="149"/>
        <end position="160"/>
    </location>
</feature>
<evidence type="ECO:0008006" key="4">
    <source>
        <dbReference type="Google" id="ProtNLM"/>
    </source>
</evidence>
<dbReference type="PANTHER" id="PTHR16270">
    <property type="entry name" value="HYPOTHETICAL LOC287798"/>
    <property type="match status" value="1"/>
</dbReference>
<name>A0AA88LNY0_CHASR</name>